<accession>A0A6J5Y517</accession>
<dbReference type="OrthoDB" id="599103at2759"/>
<dbReference type="PANTHER" id="PTHR47123">
    <property type="entry name" value="F-BOX PROTEIN SKIP23"/>
    <property type="match status" value="1"/>
</dbReference>
<dbReference type="Proteomes" id="UP000507245">
    <property type="component" value="Unassembled WGS sequence"/>
</dbReference>
<sequence>MADWSQLPKELLEEIAKRLESPFYLLRFRSVCSSWRSSVSSRPRRLPGRFPFLTNHGICDTTLGFHLSQRTVFLMGLPNFRNQTNPDRWLVKIEEDVPGRMHLLNPLSRFQLNPLPESFPKVLDLSKFWVFELGGEYVLHYVHFRPFGNGNSFGDAGNLYMEKVVFMCLGSESNDFVLLTIHVSGKLAMFKSEDKRWTIIHDMPSPYDDVILFKGQFYAVDGTGRTVIVGLHSNLSVVANPVFGGDKKFLVESSGELLVVDMYLSMAPETDLDVDDEIIQLQFNGCLTERTVRFKVFKLDREGKRLFEMKSLGDRVLFLGDDCTFSASASELSGCKGNCIFFTDNFFYTSGEDEGVFKGRDIGVFDLDDGSIAPLSDYPEYSKLFWPPPDWIAPTQSARRKHSSHPAALASTSSGDLANLCKQIKWIKVAIDMRLFMSQGYFTTFCKHLNLGGELLRGSQFLVN</sequence>
<feature type="domain" description="F-box" evidence="1">
    <location>
        <begin position="7"/>
        <end position="48"/>
    </location>
</feature>
<dbReference type="SUPFAM" id="SSF81383">
    <property type="entry name" value="F-box domain"/>
    <property type="match status" value="1"/>
</dbReference>
<dbReference type="Pfam" id="PF03478">
    <property type="entry name" value="Beta-prop_KIB1-4"/>
    <property type="match status" value="1"/>
</dbReference>
<keyword evidence="5" id="KW-1185">Reference proteome</keyword>
<dbReference type="EMBL" id="CAEKDK010000008">
    <property type="protein sequence ID" value="CAB4290941.1"/>
    <property type="molecule type" value="Genomic_DNA"/>
</dbReference>
<protein>
    <recommendedName>
        <fullName evidence="1">F-box domain-containing protein</fullName>
    </recommendedName>
</protein>
<dbReference type="InterPro" id="IPR001810">
    <property type="entry name" value="F-box_dom"/>
</dbReference>
<dbReference type="SMART" id="SM00256">
    <property type="entry name" value="FBOX"/>
    <property type="match status" value="1"/>
</dbReference>
<dbReference type="InterPro" id="IPR005174">
    <property type="entry name" value="KIB1-4_b-propeller"/>
</dbReference>
<proteinExistence type="predicted"/>
<evidence type="ECO:0000259" key="1">
    <source>
        <dbReference type="SMART" id="SM00256"/>
    </source>
</evidence>
<dbReference type="AlphaFoldDB" id="A0A6J5Y517"/>
<dbReference type="EMBL" id="CAEKKB010000008">
    <property type="protein sequence ID" value="CAB4321260.1"/>
    <property type="molecule type" value="Genomic_DNA"/>
</dbReference>
<reference evidence="3 4" key="2">
    <citation type="submission" date="2020-05" db="EMBL/GenBank/DDBJ databases">
        <authorList>
            <person name="Campoy J."/>
            <person name="Schneeberger K."/>
            <person name="Spophaly S."/>
        </authorList>
    </citation>
    <scope>NUCLEOTIDE SEQUENCE [LARGE SCALE GENOMIC DNA]</scope>
    <source>
        <strain evidence="3">PruArmRojPasFocal</strain>
    </source>
</reference>
<dbReference type="Gene3D" id="1.20.1280.50">
    <property type="match status" value="1"/>
</dbReference>
<name>A0A6J5Y517_PRUAR</name>
<dbReference type="PANTHER" id="PTHR47123:SF15">
    <property type="entry name" value="F-BOX PROTEIN SKIP23"/>
    <property type="match status" value="1"/>
</dbReference>
<evidence type="ECO:0000313" key="4">
    <source>
        <dbReference type="Proteomes" id="UP000507222"/>
    </source>
</evidence>
<reference evidence="5" key="1">
    <citation type="journal article" date="2020" name="Genome Biol.">
        <title>Gamete binning: chromosome-level and haplotype-resolved genome assembly enabled by high-throughput single-cell sequencing of gamete genomes.</title>
        <authorList>
            <person name="Campoy J.A."/>
            <person name="Sun H."/>
            <person name="Goel M."/>
            <person name="Jiao W.-B."/>
            <person name="Folz-Donahue K."/>
            <person name="Wang N."/>
            <person name="Rubio M."/>
            <person name="Liu C."/>
            <person name="Kukat C."/>
            <person name="Ruiz D."/>
            <person name="Huettel B."/>
            <person name="Schneeberger K."/>
        </authorList>
    </citation>
    <scope>NUCLEOTIDE SEQUENCE [LARGE SCALE GENOMIC DNA]</scope>
    <source>
        <strain evidence="5">cv. Rojo Pasion</strain>
    </source>
</reference>
<dbReference type="Proteomes" id="UP000507222">
    <property type="component" value="Unassembled WGS sequence"/>
</dbReference>
<dbReference type="InterPro" id="IPR036047">
    <property type="entry name" value="F-box-like_dom_sf"/>
</dbReference>
<dbReference type="InterPro" id="IPR051304">
    <property type="entry name" value="SCF_F-box_domain"/>
</dbReference>
<gene>
    <name evidence="2" type="ORF">CURHAP_LOCUS51124</name>
    <name evidence="3" type="ORF">ORAREDHAP_LOCUS50390</name>
</gene>
<evidence type="ECO:0000313" key="5">
    <source>
        <dbReference type="Proteomes" id="UP000507245"/>
    </source>
</evidence>
<dbReference type="Pfam" id="PF00646">
    <property type="entry name" value="F-box"/>
    <property type="match status" value="1"/>
</dbReference>
<evidence type="ECO:0000313" key="2">
    <source>
        <dbReference type="EMBL" id="CAB4290941.1"/>
    </source>
</evidence>
<evidence type="ECO:0000313" key="3">
    <source>
        <dbReference type="EMBL" id="CAB4321260.1"/>
    </source>
</evidence>
<organism evidence="3 5">
    <name type="scientific">Prunus armeniaca</name>
    <name type="common">Apricot</name>
    <name type="synonym">Armeniaca vulgaris</name>
    <dbReference type="NCBI Taxonomy" id="36596"/>
    <lineage>
        <taxon>Eukaryota</taxon>
        <taxon>Viridiplantae</taxon>
        <taxon>Streptophyta</taxon>
        <taxon>Embryophyta</taxon>
        <taxon>Tracheophyta</taxon>
        <taxon>Spermatophyta</taxon>
        <taxon>Magnoliopsida</taxon>
        <taxon>eudicotyledons</taxon>
        <taxon>Gunneridae</taxon>
        <taxon>Pentapetalae</taxon>
        <taxon>rosids</taxon>
        <taxon>fabids</taxon>
        <taxon>Rosales</taxon>
        <taxon>Rosaceae</taxon>
        <taxon>Amygdaloideae</taxon>
        <taxon>Amygdaleae</taxon>
        <taxon>Prunus</taxon>
    </lineage>
</organism>